<gene>
    <name evidence="1" type="ORF">DSCO28_09980</name>
</gene>
<dbReference type="AlphaFoldDB" id="A0A5K7ZEF3"/>
<protein>
    <recommendedName>
        <fullName evidence="3">YhcG N-terminal domain-containing protein</fullName>
    </recommendedName>
</protein>
<name>A0A5K7ZEF3_9BACT</name>
<evidence type="ECO:0000313" key="2">
    <source>
        <dbReference type="Proteomes" id="UP000425960"/>
    </source>
</evidence>
<accession>A0A5K7ZEF3</accession>
<dbReference type="RefSeq" id="WP_176603733.1">
    <property type="nucleotide sequence ID" value="NZ_AP021876.1"/>
</dbReference>
<dbReference type="KEGG" id="dov:DSCO28_09980"/>
<dbReference type="Proteomes" id="UP000425960">
    <property type="component" value="Chromosome"/>
</dbReference>
<organism evidence="1 2">
    <name type="scientific">Desulfosarcina ovata subsp. sediminis</name>
    <dbReference type="NCBI Taxonomy" id="885957"/>
    <lineage>
        <taxon>Bacteria</taxon>
        <taxon>Pseudomonadati</taxon>
        <taxon>Thermodesulfobacteriota</taxon>
        <taxon>Desulfobacteria</taxon>
        <taxon>Desulfobacterales</taxon>
        <taxon>Desulfosarcinaceae</taxon>
        <taxon>Desulfosarcina</taxon>
    </lineage>
</organism>
<evidence type="ECO:0000313" key="1">
    <source>
        <dbReference type="EMBL" id="BBO80432.1"/>
    </source>
</evidence>
<reference evidence="1 2" key="1">
    <citation type="submission" date="2019-11" db="EMBL/GenBank/DDBJ databases">
        <title>Comparative genomics of hydrocarbon-degrading Desulfosarcina strains.</title>
        <authorList>
            <person name="Watanabe M."/>
            <person name="Kojima H."/>
            <person name="Fukui M."/>
        </authorList>
    </citation>
    <scope>NUCLEOTIDE SEQUENCE [LARGE SCALE GENOMIC DNA]</scope>
    <source>
        <strain evidence="1 2">28bB2T</strain>
    </source>
</reference>
<sequence length="81" mass="8897">MDSEKLVGAIRYVHTELAAQASRAVNVSLTLRNWMIGCYITEYEQNGANCGAIASFTRPTRRFGRQCLPNCTNGCLVISIA</sequence>
<proteinExistence type="predicted"/>
<evidence type="ECO:0008006" key="3">
    <source>
        <dbReference type="Google" id="ProtNLM"/>
    </source>
</evidence>
<dbReference type="EMBL" id="AP021876">
    <property type="protein sequence ID" value="BBO80432.1"/>
    <property type="molecule type" value="Genomic_DNA"/>
</dbReference>